<accession>A0A9N9LQC0</accession>
<evidence type="ECO:0000313" key="2">
    <source>
        <dbReference type="EMBL" id="CAG8977260.1"/>
    </source>
</evidence>
<feature type="compositionally biased region" description="Polar residues" evidence="1">
    <location>
        <begin position="72"/>
        <end position="82"/>
    </location>
</feature>
<dbReference type="Proteomes" id="UP000701801">
    <property type="component" value="Unassembled WGS sequence"/>
</dbReference>
<evidence type="ECO:0000313" key="3">
    <source>
        <dbReference type="Proteomes" id="UP000701801"/>
    </source>
</evidence>
<feature type="compositionally biased region" description="Basic residues" evidence="1">
    <location>
        <begin position="1"/>
        <end position="11"/>
    </location>
</feature>
<proteinExistence type="predicted"/>
<reference evidence="2" key="1">
    <citation type="submission" date="2021-07" db="EMBL/GenBank/DDBJ databases">
        <authorList>
            <person name="Durling M."/>
        </authorList>
    </citation>
    <scope>NUCLEOTIDE SEQUENCE</scope>
</reference>
<protein>
    <submittedName>
        <fullName evidence="2">Uncharacterized protein</fullName>
    </submittedName>
</protein>
<keyword evidence="3" id="KW-1185">Reference proteome</keyword>
<organism evidence="2 3">
    <name type="scientific">Hymenoscyphus albidus</name>
    <dbReference type="NCBI Taxonomy" id="595503"/>
    <lineage>
        <taxon>Eukaryota</taxon>
        <taxon>Fungi</taxon>
        <taxon>Dikarya</taxon>
        <taxon>Ascomycota</taxon>
        <taxon>Pezizomycotina</taxon>
        <taxon>Leotiomycetes</taxon>
        <taxon>Helotiales</taxon>
        <taxon>Helotiaceae</taxon>
        <taxon>Hymenoscyphus</taxon>
    </lineage>
</organism>
<comment type="caution">
    <text evidence="2">The sequence shown here is derived from an EMBL/GenBank/DDBJ whole genome shotgun (WGS) entry which is preliminary data.</text>
</comment>
<gene>
    <name evidence="2" type="ORF">HYALB_00009357</name>
</gene>
<dbReference type="AlphaFoldDB" id="A0A9N9LQC0"/>
<sequence length="115" mass="12663">MPSLRSKKRKPKDPPTGEKPPKRRPKKTIKAAGALADTPPPKSPQKPKDKPKKSYRRSSDPSKCIPKAKEQTPINIPSSAASTPIPTRTKTIPPPTRFNPAEEDIFCAEQTTTQI</sequence>
<feature type="region of interest" description="Disordered" evidence="1">
    <location>
        <begin position="1"/>
        <end position="115"/>
    </location>
</feature>
<evidence type="ECO:0000256" key="1">
    <source>
        <dbReference type="SAM" id="MobiDB-lite"/>
    </source>
</evidence>
<name>A0A9N9LQC0_9HELO</name>
<dbReference type="EMBL" id="CAJVRM010000209">
    <property type="protein sequence ID" value="CAG8977260.1"/>
    <property type="molecule type" value="Genomic_DNA"/>
</dbReference>